<dbReference type="InterPro" id="IPR047806">
    <property type="entry name" value="IHF_actinobact"/>
</dbReference>
<evidence type="ECO:0000256" key="14">
    <source>
        <dbReference type="SAM" id="MobiDB-lite"/>
    </source>
</evidence>
<keyword evidence="8 13" id="KW-0547">Nucleotide-binding</keyword>
<dbReference type="EMBL" id="JAMRYM010000001">
    <property type="protein sequence ID" value="MCM6760886.1"/>
    <property type="molecule type" value="Genomic_DNA"/>
</dbReference>
<keyword evidence="10 13" id="KW-0067">ATP-binding</keyword>
<evidence type="ECO:0000256" key="11">
    <source>
        <dbReference type="ARBA" id="ARBA00030128"/>
    </source>
</evidence>
<dbReference type="InterPro" id="IPR027417">
    <property type="entry name" value="P-loop_NTPase"/>
</dbReference>
<dbReference type="PROSITE" id="PS00856">
    <property type="entry name" value="GUANYLATE_KINASE_1"/>
    <property type="match status" value="1"/>
</dbReference>
<evidence type="ECO:0000256" key="10">
    <source>
        <dbReference type="ARBA" id="ARBA00022840"/>
    </source>
</evidence>
<dbReference type="FunFam" id="3.30.63.10:FF:000005">
    <property type="entry name" value="Guanylate kinase"/>
    <property type="match status" value="1"/>
</dbReference>
<evidence type="ECO:0000256" key="1">
    <source>
        <dbReference type="ARBA" id="ARBA00003531"/>
    </source>
</evidence>
<comment type="subcellular location">
    <subcellularLocation>
        <location evidence="2 13">Cytoplasm</location>
    </subcellularLocation>
</comment>
<accession>A0A9X2IQZ6</accession>
<evidence type="ECO:0000256" key="3">
    <source>
        <dbReference type="ARBA" id="ARBA00005790"/>
    </source>
</evidence>
<comment type="function">
    <text evidence="1 13">Essential for recycling GMP and indirectly, cGMP.</text>
</comment>
<dbReference type="InterPro" id="IPR055201">
    <property type="entry name" value="IHF-like_H2TH"/>
</dbReference>
<dbReference type="PANTHER" id="PTHR23117:SF13">
    <property type="entry name" value="GUANYLATE KINASE"/>
    <property type="match status" value="1"/>
</dbReference>
<evidence type="ECO:0000256" key="8">
    <source>
        <dbReference type="ARBA" id="ARBA00022741"/>
    </source>
</evidence>
<dbReference type="CDD" id="cd00071">
    <property type="entry name" value="GMPK"/>
    <property type="match status" value="1"/>
</dbReference>
<dbReference type="RefSeq" id="WP_251942608.1">
    <property type="nucleotide sequence ID" value="NZ_JAMRYM010000001.1"/>
</dbReference>
<dbReference type="InterPro" id="IPR020590">
    <property type="entry name" value="Guanylate_kinase_CS"/>
</dbReference>
<dbReference type="Gene3D" id="3.30.63.10">
    <property type="entry name" value="Guanylate Kinase phosphate binding domain"/>
    <property type="match status" value="1"/>
</dbReference>
<evidence type="ECO:0000256" key="4">
    <source>
        <dbReference type="ARBA" id="ARBA00012961"/>
    </source>
</evidence>
<dbReference type="GO" id="GO:0004385">
    <property type="term" value="F:GMP kinase activity"/>
    <property type="evidence" value="ECO:0007669"/>
    <property type="project" value="UniProtKB-UniRule"/>
</dbReference>
<evidence type="ECO:0000313" key="16">
    <source>
        <dbReference type="EMBL" id="MCM6760886.1"/>
    </source>
</evidence>
<evidence type="ECO:0000256" key="9">
    <source>
        <dbReference type="ARBA" id="ARBA00022777"/>
    </source>
</evidence>
<comment type="caution">
    <text evidence="16">The sequence shown here is derived from an EMBL/GenBank/DDBJ whole genome shotgun (WGS) entry which is preliminary data.</text>
</comment>
<evidence type="ECO:0000256" key="12">
    <source>
        <dbReference type="ARBA" id="ARBA00048594"/>
    </source>
</evidence>
<feature type="domain" description="Guanylate kinase-like" evidence="15">
    <location>
        <begin position="129"/>
        <end position="308"/>
    </location>
</feature>
<evidence type="ECO:0000256" key="6">
    <source>
        <dbReference type="ARBA" id="ARBA00022490"/>
    </source>
</evidence>
<evidence type="ECO:0000256" key="5">
    <source>
        <dbReference type="ARBA" id="ARBA00016296"/>
    </source>
</evidence>
<dbReference type="AlphaFoldDB" id="A0A9X2IQZ6"/>
<evidence type="ECO:0000256" key="2">
    <source>
        <dbReference type="ARBA" id="ARBA00004496"/>
    </source>
</evidence>
<reference evidence="16" key="1">
    <citation type="submission" date="2022-06" db="EMBL/GenBank/DDBJ databases">
        <title>Whole genome shotgun sequencing (WGS) of Rathayibacter sp. ZW T2_19, isolated from stored onions (Allium cepa).</title>
        <authorList>
            <person name="Stoll D.A."/>
            <person name="Huch M."/>
        </authorList>
    </citation>
    <scope>NUCLEOTIDE SEQUENCE</scope>
    <source>
        <strain evidence="16">ZW T2_19</strain>
    </source>
</reference>
<sequence length="320" mass="34776">MSPAETGPVTTGSRRPSPPEVDRLAASAAAIAARRARASVKKDVASGERPATAVLAAAQTDPAGVEGRMRVSELLRAVPALGVVKTPRVMEQLQIAPSKRLGGLGRRQVEGLNSFLEQREARQRRGERTRLVVLAGPTAVGKGTVSTYIRENYPEVLLSVSATTRAPRPGEVDGVSYYFIDDAEFDRMVEAGEFLEYATVHNAYRYGTPRGPIDAALAQGRQVMLEIDIQGARQVRERMPDARLVFLLPPSWDELVRRLVGRGTESPEEQQRRLATARVELAAQDEFDFAVVNSTVPEAAREVVELMSPRSDGAPADPGR</sequence>
<dbReference type="Gene3D" id="3.40.50.300">
    <property type="entry name" value="P-loop containing nucleotide triphosphate hydrolases"/>
    <property type="match status" value="1"/>
</dbReference>
<evidence type="ECO:0000256" key="13">
    <source>
        <dbReference type="HAMAP-Rule" id="MF_00328"/>
    </source>
</evidence>
<dbReference type="InterPro" id="IPR008144">
    <property type="entry name" value="Guanylate_kin-like_dom"/>
</dbReference>
<dbReference type="GO" id="GO:0005524">
    <property type="term" value="F:ATP binding"/>
    <property type="evidence" value="ECO:0007669"/>
    <property type="project" value="UniProtKB-UniRule"/>
</dbReference>
<dbReference type="Proteomes" id="UP001155240">
    <property type="component" value="Unassembled WGS sequence"/>
</dbReference>
<evidence type="ECO:0000259" key="15">
    <source>
        <dbReference type="PROSITE" id="PS50052"/>
    </source>
</evidence>
<keyword evidence="17" id="KW-1185">Reference proteome</keyword>
<organism evidence="16 17">
    <name type="scientific">Rathayibacter rubneri</name>
    <dbReference type="NCBI Taxonomy" id="2950106"/>
    <lineage>
        <taxon>Bacteria</taxon>
        <taxon>Bacillati</taxon>
        <taxon>Actinomycetota</taxon>
        <taxon>Actinomycetes</taxon>
        <taxon>Micrococcales</taxon>
        <taxon>Microbacteriaceae</taxon>
        <taxon>Rathayibacter</taxon>
    </lineage>
</organism>
<dbReference type="InterPro" id="IPR017665">
    <property type="entry name" value="Guanylate_kinase"/>
</dbReference>
<keyword evidence="6 13" id="KW-0963">Cytoplasm</keyword>
<dbReference type="NCBIfam" id="TIGR03263">
    <property type="entry name" value="guanyl_kin"/>
    <property type="match status" value="1"/>
</dbReference>
<dbReference type="Pfam" id="PF22525">
    <property type="entry name" value="H2TH_5"/>
    <property type="match status" value="1"/>
</dbReference>
<feature type="binding site" evidence="13">
    <location>
        <begin position="136"/>
        <end position="143"/>
    </location>
    <ligand>
        <name>ATP</name>
        <dbReference type="ChEBI" id="CHEBI:30616"/>
    </ligand>
</feature>
<keyword evidence="7 13" id="KW-0808">Transferase</keyword>
<dbReference type="PANTHER" id="PTHR23117">
    <property type="entry name" value="GUANYLATE KINASE-RELATED"/>
    <property type="match status" value="1"/>
</dbReference>
<gene>
    <name evidence="13 16" type="primary">gmk</name>
    <name evidence="16" type="ORF">NB037_00495</name>
</gene>
<dbReference type="HAMAP" id="MF_00328">
    <property type="entry name" value="Guanylate_kinase"/>
    <property type="match status" value="1"/>
</dbReference>
<dbReference type="EC" id="2.7.4.8" evidence="4 13"/>
<feature type="region of interest" description="Disordered" evidence="14">
    <location>
        <begin position="1"/>
        <end position="23"/>
    </location>
</feature>
<dbReference type="SMART" id="SM00072">
    <property type="entry name" value="GuKc"/>
    <property type="match status" value="1"/>
</dbReference>
<dbReference type="Gene3D" id="1.10.8.50">
    <property type="match status" value="1"/>
</dbReference>
<proteinExistence type="inferred from homology"/>
<dbReference type="NCBIfam" id="NF041260">
    <property type="entry name" value="actino_IHF"/>
    <property type="match status" value="1"/>
</dbReference>
<dbReference type="GO" id="GO:0005829">
    <property type="term" value="C:cytosol"/>
    <property type="evidence" value="ECO:0007669"/>
    <property type="project" value="TreeGrafter"/>
</dbReference>
<comment type="similarity">
    <text evidence="3 13">Belongs to the guanylate kinase family.</text>
</comment>
<protein>
    <recommendedName>
        <fullName evidence="5 13">Guanylate kinase</fullName>
        <ecNumber evidence="4 13">2.7.4.8</ecNumber>
    </recommendedName>
    <alternativeName>
        <fullName evidence="11 13">GMP kinase</fullName>
    </alternativeName>
</protein>
<comment type="catalytic activity">
    <reaction evidence="12 13">
        <text>GMP + ATP = GDP + ADP</text>
        <dbReference type="Rhea" id="RHEA:20780"/>
        <dbReference type="ChEBI" id="CHEBI:30616"/>
        <dbReference type="ChEBI" id="CHEBI:58115"/>
        <dbReference type="ChEBI" id="CHEBI:58189"/>
        <dbReference type="ChEBI" id="CHEBI:456216"/>
        <dbReference type="EC" id="2.7.4.8"/>
    </reaction>
</comment>
<dbReference type="SUPFAM" id="SSF52540">
    <property type="entry name" value="P-loop containing nucleoside triphosphate hydrolases"/>
    <property type="match status" value="1"/>
</dbReference>
<dbReference type="PROSITE" id="PS50052">
    <property type="entry name" value="GUANYLATE_KINASE_2"/>
    <property type="match status" value="1"/>
</dbReference>
<keyword evidence="9 13" id="KW-0418">Kinase</keyword>
<evidence type="ECO:0000313" key="17">
    <source>
        <dbReference type="Proteomes" id="UP001155240"/>
    </source>
</evidence>
<evidence type="ECO:0000256" key="7">
    <source>
        <dbReference type="ARBA" id="ARBA00022679"/>
    </source>
</evidence>
<dbReference type="InterPro" id="IPR008145">
    <property type="entry name" value="GK/Ca_channel_bsu"/>
</dbReference>
<name>A0A9X2IQZ6_9MICO</name>
<dbReference type="Pfam" id="PF00625">
    <property type="entry name" value="Guanylate_kin"/>
    <property type="match status" value="1"/>
</dbReference>